<evidence type="ECO:0000313" key="2">
    <source>
        <dbReference type="EMBL" id="KAG9345646.1"/>
    </source>
</evidence>
<keyword evidence="3" id="KW-1185">Reference proteome</keyword>
<evidence type="ECO:0000313" key="3">
    <source>
        <dbReference type="Proteomes" id="UP000824540"/>
    </source>
</evidence>
<comment type="caution">
    <text evidence="2">The sequence shown here is derived from an EMBL/GenBank/DDBJ whole genome shotgun (WGS) entry which is preliminary data.</text>
</comment>
<organism evidence="2 3">
    <name type="scientific">Albula glossodonta</name>
    <name type="common">roundjaw bonefish</name>
    <dbReference type="NCBI Taxonomy" id="121402"/>
    <lineage>
        <taxon>Eukaryota</taxon>
        <taxon>Metazoa</taxon>
        <taxon>Chordata</taxon>
        <taxon>Craniata</taxon>
        <taxon>Vertebrata</taxon>
        <taxon>Euteleostomi</taxon>
        <taxon>Actinopterygii</taxon>
        <taxon>Neopterygii</taxon>
        <taxon>Teleostei</taxon>
        <taxon>Albuliformes</taxon>
        <taxon>Albulidae</taxon>
        <taxon>Albula</taxon>
    </lineage>
</organism>
<protein>
    <submittedName>
        <fullName evidence="2">Uncharacterized protein</fullName>
    </submittedName>
</protein>
<sequence>MSFLLVLTRVHRLRTVLVKDDPHGSRRLFRGPRLQVGSVEGGSESAGIGDTEDLLAVAQDMAGGRGESDCWVEPEGWGWAESQACSSLLSNCVFLEFKPACRSSSSAICSSTTSSSDSTSSSSFWTPAET</sequence>
<feature type="compositionally biased region" description="Low complexity" evidence="1">
    <location>
        <begin position="105"/>
        <end position="123"/>
    </location>
</feature>
<proteinExistence type="predicted"/>
<dbReference type="EMBL" id="JAFBMS010000017">
    <property type="protein sequence ID" value="KAG9345646.1"/>
    <property type="molecule type" value="Genomic_DNA"/>
</dbReference>
<dbReference type="Proteomes" id="UP000824540">
    <property type="component" value="Unassembled WGS sequence"/>
</dbReference>
<dbReference type="AlphaFoldDB" id="A0A8T2P1N0"/>
<reference evidence="2" key="1">
    <citation type="thesis" date="2021" institute="BYU ScholarsArchive" country="Provo, UT, USA">
        <title>Applications of and Algorithms for Genome Assembly and Genomic Analyses with an Emphasis on Marine Teleosts.</title>
        <authorList>
            <person name="Pickett B.D."/>
        </authorList>
    </citation>
    <scope>NUCLEOTIDE SEQUENCE</scope>
    <source>
        <strain evidence="2">HI-2016</strain>
    </source>
</reference>
<evidence type="ECO:0000256" key="1">
    <source>
        <dbReference type="SAM" id="MobiDB-lite"/>
    </source>
</evidence>
<gene>
    <name evidence="2" type="ORF">JZ751_008790</name>
</gene>
<accession>A0A8T2P1N0</accession>
<name>A0A8T2P1N0_9TELE</name>
<feature type="region of interest" description="Disordered" evidence="1">
    <location>
        <begin position="105"/>
        <end position="130"/>
    </location>
</feature>